<sequence length="316" mass="32545">MKRPTLTRRGSRAATALTLFASTLIVAIGFPSVASAFSRGDVATAEITSVSLIQAILIGLGYYLSQSPWLVGLGFFTLYRPLVAGFIVGLIMGDPGQGALIGAAINLIYLGFISAGGSLPGDPALAGWVGTTIALAGGLNYGAALALAVPLGLLGTVIWNARMTVDSIFVHMADKAADEADIGGVVRANIMYPQIFLFCITAVPVTTFVYLGTKFITDLINGFPIWLLSGLAICGGVLPAIGIAMNMRFIFRGSAAPYFFLGYLGIVAGGAQMSIMVLAIVGVALAFLHVTLLGDRVSQHAVQKAPSGASNGGGSE</sequence>
<name>A0A6J6TDN0_9ZZZZ</name>
<dbReference type="Pfam" id="PF03609">
    <property type="entry name" value="EII-Sor"/>
    <property type="match status" value="1"/>
</dbReference>
<accession>A0A6J6TDN0</accession>
<organism evidence="11">
    <name type="scientific">freshwater metagenome</name>
    <dbReference type="NCBI Taxonomy" id="449393"/>
    <lineage>
        <taxon>unclassified sequences</taxon>
        <taxon>metagenomes</taxon>
        <taxon>ecological metagenomes</taxon>
    </lineage>
</organism>
<evidence type="ECO:0000256" key="1">
    <source>
        <dbReference type="ARBA" id="ARBA00004651"/>
    </source>
</evidence>
<keyword evidence="8 9" id="KW-0472">Membrane</keyword>
<evidence type="ECO:0000256" key="5">
    <source>
        <dbReference type="ARBA" id="ARBA00022683"/>
    </source>
</evidence>
<keyword evidence="7 9" id="KW-1133">Transmembrane helix</keyword>
<feature type="transmembrane region" description="Helical" evidence="9">
    <location>
        <begin position="258"/>
        <end position="288"/>
    </location>
</feature>
<dbReference type="InterPro" id="IPR004700">
    <property type="entry name" value="PTS_IIC_man"/>
</dbReference>
<dbReference type="EMBL" id="CAEZWT010000003">
    <property type="protein sequence ID" value="CAB4657493.1"/>
    <property type="molecule type" value="Genomic_DNA"/>
</dbReference>
<dbReference type="EMBL" id="CAEZZC010000004">
    <property type="protein sequence ID" value="CAB4744884.1"/>
    <property type="molecule type" value="Genomic_DNA"/>
</dbReference>
<feature type="transmembrane region" description="Helical" evidence="9">
    <location>
        <begin position="69"/>
        <end position="92"/>
    </location>
</feature>
<keyword evidence="2" id="KW-0813">Transport</keyword>
<evidence type="ECO:0000256" key="8">
    <source>
        <dbReference type="ARBA" id="ARBA00023136"/>
    </source>
</evidence>
<dbReference type="AlphaFoldDB" id="A0A6J6TDN0"/>
<feature type="transmembrane region" description="Helical" evidence="9">
    <location>
        <begin position="139"/>
        <end position="159"/>
    </location>
</feature>
<evidence type="ECO:0000256" key="7">
    <source>
        <dbReference type="ARBA" id="ARBA00022989"/>
    </source>
</evidence>
<dbReference type="GO" id="GO:0009401">
    <property type="term" value="P:phosphoenolpyruvate-dependent sugar phosphotransferase system"/>
    <property type="evidence" value="ECO:0007669"/>
    <property type="project" value="UniProtKB-KW"/>
</dbReference>
<comment type="subcellular location">
    <subcellularLocation>
        <location evidence="1">Cell membrane</location>
        <topology evidence="1">Multi-pass membrane protein</topology>
    </subcellularLocation>
</comment>
<dbReference type="EMBL" id="CAFBMV010000001">
    <property type="protein sequence ID" value="CAB4913002.1"/>
    <property type="molecule type" value="Genomic_DNA"/>
</dbReference>
<evidence type="ECO:0000313" key="13">
    <source>
        <dbReference type="EMBL" id="CAB4913002.1"/>
    </source>
</evidence>
<feature type="transmembrane region" description="Helical" evidence="9">
    <location>
        <begin position="99"/>
        <end position="119"/>
    </location>
</feature>
<evidence type="ECO:0000256" key="9">
    <source>
        <dbReference type="SAM" id="Phobius"/>
    </source>
</evidence>
<evidence type="ECO:0000256" key="4">
    <source>
        <dbReference type="ARBA" id="ARBA00022597"/>
    </source>
</evidence>
<feature type="transmembrane region" description="Helical" evidence="9">
    <location>
        <begin position="225"/>
        <end position="246"/>
    </location>
</feature>
<evidence type="ECO:0000256" key="3">
    <source>
        <dbReference type="ARBA" id="ARBA00022475"/>
    </source>
</evidence>
<evidence type="ECO:0000313" key="10">
    <source>
        <dbReference type="EMBL" id="CAB4657493.1"/>
    </source>
</evidence>
<evidence type="ECO:0000313" key="11">
    <source>
        <dbReference type="EMBL" id="CAB4744884.1"/>
    </source>
</evidence>
<protein>
    <submittedName>
        <fullName evidence="11">Unannotated protein</fullName>
    </submittedName>
</protein>
<keyword evidence="5" id="KW-0598">Phosphotransferase system</keyword>
<dbReference type="InterPro" id="IPR050303">
    <property type="entry name" value="GatZ_KbaZ_carbometab"/>
</dbReference>
<reference evidence="11" key="1">
    <citation type="submission" date="2020-05" db="EMBL/GenBank/DDBJ databases">
        <authorList>
            <person name="Chiriac C."/>
            <person name="Salcher M."/>
            <person name="Ghai R."/>
            <person name="Kavagutti S V."/>
        </authorList>
    </citation>
    <scope>NUCLEOTIDE SEQUENCE</scope>
</reference>
<evidence type="ECO:0000256" key="6">
    <source>
        <dbReference type="ARBA" id="ARBA00022692"/>
    </source>
</evidence>
<gene>
    <name evidence="10" type="ORF">UFOPK2289_00222</name>
    <name evidence="11" type="ORF">UFOPK2822_00438</name>
    <name evidence="12" type="ORF">UFOPK3346_00300</name>
    <name evidence="13" type="ORF">UFOPK3670_00170</name>
    <name evidence="14" type="ORF">UFOPK4308_00327</name>
</gene>
<keyword evidence="3" id="KW-1003">Cell membrane</keyword>
<proteinExistence type="predicted"/>
<evidence type="ECO:0000313" key="14">
    <source>
        <dbReference type="EMBL" id="CAB5054463.1"/>
    </source>
</evidence>
<dbReference type="PROSITE" id="PS51106">
    <property type="entry name" value="PTS_EIIC_TYPE_4"/>
    <property type="match status" value="1"/>
</dbReference>
<dbReference type="EMBL" id="CAFBLE010000002">
    <property type="protein sequence ID" value="CAB4857941.1"/>
    <property type="molecule type" value="Genomic_DNA"/>
</dbReference>
<dbReference type="EMBL" id="CAFBQL010000002">
    <property type="protein sequence ID" value="CAB5054463.1"/>
    <property type="molecule type" value="Genomic_DNA"/>
</dbReference>
<evidence type="ECO:0000313" key="12">
    <source>
        <dbReference type="EMBL" id="CAB4857941.1"/>
    </source>
</evidence>
<feature type="transmembrane region" description="Helical" evidence="9">
    <location>
        <begin position="195"/>
        <end position="213"/>
    </location>
</feature>
<dbReference type="PANTHER" id="PTHR32502">
    <property type="entry name" value="N-ACETYLGALACTOSAMINE PERMEASE II COMPONENT-RELATED"/>
    <property type="match status" value="1"/>
</dbReference>
<dbReference type="PANTHER" id="PTHR32502:SF8">
    <property type="entry name" value="N-ACETYLGALACTOSAMINE PERMEASE IIC COMPONENT 1"/>
    <property type="match status" value="1"/>
</dbReference>
<keyword evidence="4" id="KW-0762">Sugar transport</keyword>
<dbReference type="GO" id="GO:0005886">
    <property type="term" value="C:plasma membrane"/>
    <property type="evidence" value="ECO:0007669"/>
    <property type="project" value="UniProtKB-SubCell"/>
</dbReference>
<keyword evidence="6 9" id="KW-0812">Transmembrane</keyword>
<evidence type="ECO:0000256" key="2">
    <source>
        <dbReference type="ARBA" id="ARBA00022448"/>
    </source>
</evidence>